<name>A0A941EIL7_9ACTN</name>
<dbReference type="Pfam" id="PF08282">
    <property type="entry name" value="Hydrolase_3"/>
    <property type="match status" value="1"/>
</dbReference>
<dbReference type="PANTHER" id="PTHR10000:SF8">
    <property type="entry name" value="HAD SUPERFAMILY HYDROLASE-LIKE, TYPE 3"/>
    <property type="match status" value="1"/>
</dbReference>
<feature type="region of interest" description="Disordered" evidence="1">
    <location>
        <begin position="161"/>
        <end position="194"/>
    </location>
</feature>
<dbReference type="Gene3D" id="3.40.50.2020">
    <property type="match status" value="1"/>
</dbReference>
<organism evidence="2 3">
    <name type="scientific">Actinospica acidithermotolerans</name>
    <dbReference type="NCBI Taxonomy" id="2828514"/>
    <lineage>
        <taxon>Bacteria</taxon>
        <taxon>Bacillati</taxon>
        <taxon>Actinomycetota</taxon>
        <taxon>Actinomycetes</taxon>
        <taxon>Catenulisporales</taxon>
        <taxon>Actinospicaceae</taxon>
        <taxon>Actinospica</taxon>
    </lineage>
</organism>
<feature type="compositionally biased region" description="Basic and acidic residues" evidence="1">
    <location>
        <begin position="612"/>
        <end position="621"/>
    </location>
</feature>
<dbReference type="GO" id="GO:0005829">
    <property type="term" value="C:cytosol"/>
    <property type="evidence" value="ECO:0007669"/>
    <property type="project" value="TreeGrafter"/>
</dbReference>
<keyword evidence="2" id="KW-0378">Hydrolase</keyword>
<dbReference type="EMBL" id="JAGSOH010000240">
    <property type="protein sequence ID" value="MBR7831415.1"/>
    <property type="molecule type" value="Genomic_DNA"/>
</dbReference>
<evidence type="ECO:0000256" key="1">
    <source>
        <dbReference type="SAM" id="MobiDB-lite"/>
    </source>
</evidence>
<gene>
    <name evidence="2" type="ORF">KDK95_34250</name>
</gene>
<dbReference type="InterPro" id="IPR029057">
    <property type="entry name" value="PRTase-like"/>
</dbReference>
<feature type="compositionally biased region" description="Acidic residues" evidence="1">
    <location>
        <begin position="178"/>
        <end position="191"/>
    </location>
</feature>
<dbReference type="Gene3D" id="3.40.50.1000">
    <property type="entry name" value="HAD superfamily/HAD-like"/>
    <property type="match status" value="1"/>
</dbReference>
<sequence length="1059" mass="112763">MRNLLGANMSFRRAVLDECGGFDTDLGRIGTRPLGCEETELCIRAAERHPDGLLLYDPAASVRHHVPDRRATWEYFRARCYSEGLSKAAMTRRTGTAPGLASERAYLSSTIPHAVLDALPGPGRRGSGPSPATIPALLAGVAVTGTGYAVGRLHTGRTTAAVHADPDAPGDAEHAEDAENAEDAEDAEDAENAEHVENAENAARAGQRAHVQPPVPDLHATVPELLARLHTAAADGDVLDAYLAACGIDQIVEDVQRATAGLARRTADHLEVDAHGAPGRTALRSLDAVAAVRGLTPAHRELAHWRSRLRILIAVLADLDAGNPRLDGALADLDAGNPRLDGALAALGEHVPQRAARLLAGAVLRPPTCFRSFDQHPRDIDELIDRFAARYPDRARPLLILGARTSGSYLAPLAAARARALGYRDVTARTIRPGERLMPGETRTLDRIRHSGGIVVVLDDPPASGRSLARIARAAGHAGFPADRTVIAFAAFEGCETPKHLARYPAIVLPAADWDIRARLGTAGLRRTLPGLLPPGTPILAISDTLPGIPTRLGHLAVPLTVTIATDHGPEQLPLVAEGAGLGYLGRHALAVADALTGSVPHVHGFADGVLLRDRDPRDPVGPEPAPQPPPPDTLADYVAARARALPVTEDRAALLTGREPAWEIGARLLSGTLGRLGTPLRPLLVDPILRQLTHADRPCLTDGRMLPWTWRATADGWHKTDFDEGSFSHLDLADYDPVFDLAAAAILDPDAEDKLLARYRQATGTRIDPARWCVYKVVHGWNIARLQHAGHARLAGLEPARVQDRAVQQFYAALYLADLDDEPAGPFCVLDLDGTLETDLLGFPMTSPAGALALRALRAHGYRVLLATGRPVPDVQDRCANYRLPGAVAEYGAAYYDATTRETGYLAPGHDRALAAELAARPGTGIDERYRACIRAYRRTRHGRKALDPATVDDIVIRHQVTPVDGDAQTDLLPVGLDKTQGVFALTRRLDDPATPVALAVGDSAADTGMLRAAELGLAPANADRTAMRAAGIGTVSRAYQAGVAQAVARLIGHPPGR</sequence>
<dbReference type="SUPFAM" id="SSF53271">
    <property type="entry name" value="PRTase-like"/>
    <property type="match status" value="1"/>
</dbReference>
<reference evidence="2" key="1">
    <citation type="submission" date="2021-04" db="EMBL/GenBank/DDBJ databases">
        <title>Genome based classification of Actinospica acidithermotolerans sp. nov., an actinobacterium isolated from an Indonesian hot spring.</title>
        <authorList>
            <person name="Kusuma A.B."/>
            <person name="Putra K.E."/>
            <person name="Nafisah S."/>
            <person name="Loh J."/>
            <person name="Nouioui I."/>
            <person name="Goodfellow M."/>
        </authorList>
    </citation>
    <scope>NUCLEOTIDE SEQUENCE</scope>
    <source>
        <strain evidence="2">MGRD01-02</strain>
    </source>
</reference>
<dbReference type="InterPro" id="IPR029044">
    <property type="entry name" value="Nucleotide-diphossugar_trans"/>
</dbReference>
<dbReference type="SUPFAM" id="SSF53448">
    <property type="entry name" value="Nucleotide-diphospho-sugar transferases"/>
    <property type="match status" value="1"/>
</dbReference>
<proteinExistence type="predicted"/>
<accession>A0A941EIL7</accession>
<dbReference type="PANTHER" id="PTHR10000">
    <property type="entry name" value="PHOSPHOSERINE PHOSPHATASE"/>
    <property type="match status" value="1"/>
</dbReference>
<feature type="region of interest" description="Disordered" evidence="1">
    <location>
        <begin position="612"/>
        <end position="633"/>
    </location>
</feature>
<dbReference type="Gene3D" id="3.90.550.10">
    <property type="entry name" value="Spore Coat Polysaccharide Biosynthesis Protein SpsA, Chain A"/>
    <property type="match status" value="1"/>
</dbReference>
<dbReference type="InterPro" id="IPR036412">
    <property type="entry name" value="HAD-like_sf"/>
</dbReference>
<evidence type="ECO:0000313" key="2">
    <source>
        <dbReference type="EMBL" id="MBR7831415.1"/>
    </source>
</evidence>
<feature type="non-terminal residue" evidence="2">
    <location>
        <position position="1059"/>
    </location>
</feature>
<comment type="caution">
    <text evidence="2">The sequence shown here is derived from an EMBL/GenBank/DDBJ whole genome shotgun (WGS) entry which is preliminary data.</text>
</comment>
<dbReference type="Gene3D" id="3.90.1070.10">
    <property type="match status" value="1"/>
</dbReference>
<evidence type="ECO:0000313" key="3">
    <source>
        <dbReference type="Proteomes" id="UP000676325"/>
    </source>
</evidence>
<dbReference type="InterPro" id="IPR023214">
    <property type="entry name" value="HAD_sf"/>
</dbReference>
<dbReference type="AlphaFoldDB" id="A0A941EIL7"/>
<feature type="compositionally biased region" description="Pro residues" evidence="1">
    <location>
        <begin position="622"/>
        <end position="633"/>
    </location>
</feature>
<dbReference type="GO" id="GO:0016791">
    <property type="term" value="F:phosphatase activity"/>
    <property type="evidence" value="ECO:0007669"/>
    <property type="project" value="TreeGrafter"/>
</dbReference>
<dbReference type="RefSeq" id="WP_212522523.1">
    <property type="nucleotide sequence ID" value="NZ_JAGSOH010000240.1"/>
</dbReference>
<dbReference type="Proteomes" id="UP000676325">
    <property type="component" value="Unassembled WGS sequence"/>
</dbReference>
<dbReference type="SUPFAM" id="SSF56784">
    <property type="entry name" value="HAD-like"/>
    <property type="match status" value="1"/>
</dbReference>
<dbReference type="GO" id="GO:0000287">
    <property type="term" value="F:magnesium ion binding"/>
    <property type="evidence" value="ECO:0007669"/>
    <property type="project" value="TreeGrafter"/>
</dbReference>
<protein>
    <submittedName>
        <fullName evidence="2">HAD hydrolase family protein</fullName>
    </submittedName>
</protein>
<keyword evidence="3" id="KW-1185">Reference proteome</keyword>